<name>A0A517NR22_9BACT</name>
<dbReference type="RefSeq" id="WP_145417114.1">
    <property type="nucleotide sequence ID" value="NZ_CP036526.1"/>
</dbReference>
<reference evidence="1 2" key="1">
    <citation type="submission" date="2019-02" db="EMBL/GenBank/DDBJ databases">
        <title>Deep-cultivation of Planctomycetes and their phenomic and genomic characterization uncovers novel biology.</title>
        <authorList>
            <person name="Wiegand S."/>
            <person name="Jogler M."/>
            <person name="Boedeker C."/>
            <person name="Pinto D."/>
            <person name="Vollmers J."/>
            <person name="Rivas-Marin E."/>
            <person name="Kohn T."/>
            <person name="Peeters S.H."/>
            <person name="Heuer A."/>
            <person name="Rast P."/>
            <person name="Oberbeckmann S."/>
            <person name="Bunk B."/>
            <person name="Jeske O."/>
            <person name="Meyerdierks A."/>
            <person name="Storesund J.E."/>
            <person name="Kallscheuer N."/>
            <person name="Luecker S."/>
            <person name="Lage O.M."/>
            <person name="Pohl T."/>
            <person name="Merkel B.J."/>
            <person name="Hornburger P."/>
            <person name="Mueller R.-W."/>
            <person name="Bruemmer F."/>
            <person name="Labrenz M."/>
            <person name="Spormann A.M."/>
            <person name="Op den Camp H."/>
            <person name="Overmann J."/>
            <person name="Amann R."/>
            <person name="Jetten M.S.M."/>
            <person name="Mascher T."/>
            <person name="Medema M.H."/>
            <person name="Devos D.P."/>
            <person name="Kaster A.-K."/>
            <person name="Ovreas L."/>
            <person name="Rohde M."/>
            <person name="Galperin M.Y."/>
            <person name="Jogler C."/>
        </authorList>
    </citation>
    <scope>NUCLEOTIDE SEQUENCE [LARGE SCALE GENOMIC DNA]</scope>
    <source>
        <strain evidence="1 2">K23_9</strain>
    </source>
</reference>
<evidence type="ECO:0000313" key="1">
    <source>
        <dbReference type="EMBL" id="QDT09576.1"/>
    </source>
</evidence>
<keyword evidence="2" id="KW-1185">Reference proteome</keyword>
<sequence>MKIRHYLRYPIDIARAKNRLSDRSAGTSVFGNRPIVLDLYTPDLLIDCGRHFASIAHYAAQHQSALIIRCQRLLLAAIAHKPFGTQALEMQNVSWVGDDQLVPANAVVMTDVANRDVTRRLNGQPITTMLIGKDFMIGDDIAPAGSVMPYPMHPAILKFADRSCLLASRATSNRSGLFFAGSQRAKYGRDVMRKGFDVLNRLEILDCVRQTYEQRIVTQRSEVQSADRMPIILPPTEAGDAAVPISTDQWLPTLAQHQFFLCCPGIAQPMCHNIIEAMSVGVIPVVEYPERFCPMLIDGQNAITYRGRQGLHAAIERIDAMDRDVIAAISERVSTYYDEHLDGERFIGRLLSETNERRPSAICLPFHDENLTAMKSIKLAAAAVA</sequence>
<accession>A0A517NR22</accession>
<gene>
    <name evidence="1" type="ORF">K239x_15220</name>
</gene>
<evidence type="ECO:0000313" key="2">
    <source>
        <dbReference type="Proteomes" id="UP000319817"/>
    </source>
</evidence>
<dbReference type="AlphaFoldDB" id="A0A517NR22"/>
<dbReference type="OrthoDB" id="5696983at2"/>
<evidence type="ECO:0008006" key="3">
    <source>
        <dbReference type="Google" id="ProtNLM"/>
    </source>
</evidence>
<dbReference type="EMBL" id="CP036526">
    <property type="protein sequence ID" value="QDT09576.1"/>
    <property type="molecule type" value="Genomic_DNA"/>
</dbReference>
<organism evidence="1 2">
    <name type="scientific">Stieleria marina</name>
    <dbReference type="NCBI Taxonomy" id="1930275"/>
    <lineage>
        <taxon>Bacteria</taxon>
        <taxon>Pseudomonadati</taxon>
        <taxon>Planctomycetota</taxon>
        <taxon>Planctomycetia</taxon>
        <taxon>Pirellulales</taxon>
        <taxon>Pirellulaceae</taxon>
        <taxon>Stieleria</taxon>
    </lineage>
</organism>
<dbReference type="Proteomes" id="UP000319817">
    <property type="component" value="Chromosome"/>
</dbReference>
<proteinExistence type="predicted"/>
<protein>
    <recommendedName>
        <fullName evidence="3">Exostosin family protein</fullName>
    </recommendedName>
</protein>